<name>A0A1X0S316_RHIZD</name>
<proteinExistence type="predicted"/>
<evidence type="ECO:0000313" key="1">
    <source>
        <dbReference type="EMBL" id="ORE18538.1"/>
    </source>
</evidence>
<sequence length="162" mass="18278">MITSEVIAVFDAIGTRILQYKYLHTFYFCNCIHFKILSDASNSISPKRNAIGVAADLTAKSIAGHTVSWLSEDSPSLISLLLLTHYVQFSLAGINSCNNPVFYKMSNESLKRLLQTHPNMLPLCFSVVHNVVHRGRSNGHTALFLPPYSTFLYLIEERWLMI</sequence>
<dbReference type="Proteomes" id="UP000242381">
    <property type="component" value="Unassembled WGS sequence"/>
</dbReference>
<dbReference type="EMBL" id="KV921328">
    <property type="protein sequence ID" value="ORE18538.1"/>
    <property type="molecule type" value="Genomic_DNA"/>
</dbReference>
<evidence type="ECO:0000313" key="2">
    <source>
        <dbReference type="Proteomes" id="UP000242381"/>
    </source>
</evidence>
<dbReference type="AlphaFoldDB" id="A0A1X0S316"/>
<accession>A0A1X0S316</accession>
<protein>
    <submittedName>
        <fullName evidence="1">Uncharacterized protein</fullName>
    </submittedName>
</protein>
<organism evidence="1 2">
    <name type="scientific">Rhizopus microsporus</name>
    <dbReference type="NCBI Taxonomy" id="58291"/>
    <lineage>
        <taxon>Eukaryota</taxon>
        <taxon>Fungi</taxon>
        <taxon>Fungi incertae sedis</taxon>
        <taxon>Mucoromycota</taxon>
        <taxon>Mucoromycotina</taxon>
        <taxon>Mucoromycetes</taxon>
        <taxon>Mucorales</taxon>
        <taxon>Mucorineae</taxon>
        <taxon>Rhizopodaceae</taxon>
        <taxon>Rhizopus</taxon>
    </lineage>
</organism>
<gene>
    <name evidence="1" type="ORF">BCV71DRAFT_234864</name>
</gene>
<reference evidence="1 2" key="1">
    <citation type="journal article" date="2016" name="Proc. Natl. Acad. Sci. U.S.A.">
        <title>Lipid metabolic changes in an early divergent fungus govern the establishment of a mutualistic symbiosis with endobacteria.</title>
        <authorList>
            <person name="Lastovetsky O.A."/>
            <person name="Gaspar M.L."/>
            <person name="Mondo S.J."/>
            <person name="LaButti K.M."/>
            <person name="Sandor L."/>
            <person name="Grigoriev I.V."/>
            <person name="Henry S.A."/>
            <person name="Pawlowska T.E."/>
        </authorList>
    </citation>
    <scope>NUCLEOTIDE SEQUENCE [LARGE SCALE GENOMIC DNA]</scope>
    <source>
        <strain evidence="1 2">ATCC 11559</strain>
    </source>
</reference>